<evidence type="ECO:0000313" key="5">
    <source>
        <dbReference type="Proteomes" id="UP000278962"/>
    </source>
</evidence>
<dbReference type="PROSITE" id="PS50801">
    <property type="entry name" value="STAS"/>
    <property type="match status" value="1"/>
</dbReference>
<organism evidence="4 5">
    <name type="scientific">Solirubrobacter pauli</name>
    <dbReference type="NCBI Taxonomy" id="166793"/>
    <lineage>
        <taxon>Bacteria</taxon>
        <taxon>Bacillati</taxon>
        <taxon>Actinomycetota</taxon>
        <taxon>Thermoleophilia</taxon>
        <taxon>Solirubrobacterales</taxon>
        <taxon>Solirubrobacteraceae</taxon>
        <taxon>Solirubrobacter</taxon>
    </lineage>
</organism>
<gene>
    <name evidence="4" type="ORF">C8N24_3797</name>
</gene>
<accession>A0A660LFQ4</accession>
<dbReference type="Gene3D" id="3.30.750.24">
    <property type="entry name" value="STAS domain"/>
    <property type="match status" value="1"/>
</dbReference>
<dbReference type="Proteomes" id="UP000278962">
    <property type="component" value="Unassembled WGS sequence"/>
</dbReference>
<dbReference type="SUPFAM" id="SSF52091">
    <property type="entry name" value="SpoIIaa-like"/>
    <property type="match status" value="1"/>
</dbReference>
<evidence type="ECO:0000256" key="1">
    <source>
        <dbReference type="ARBA" id="ARBA00009013"/>
    </source>
</evidence>
<dbReference type="RefSeq" id="WP_170179196.1">
    <property type="nucleotide sequence ID" value="NZ_RBIL01000001.1"/>
</dbReference>
<dbReference type="EMBL" id="RBIL01000001">
    <property type="protein sequence ID" value="RKQ93922.1"/>
    <property type="molecule type" value="Genomic_DNA"/>
</dbReference>
<dbReference type="PANTHER" id="PTHR33495:SF2">
    <property type="entry name" value="ANTI-SIGMA FACTOR ANTAGONIST TM_1081-RELATED"/>
    <property type="match status" value="1"/>
</dbReference>
<name>A0A660LFQ4_9ACTN</name>
<dbReference type="InterPro" id="IPR002645">
    <property type="entry name" value="STAS_dom"/>
</dbReference>
<comment type="caution">
    <text evidence="4">The sequence shown here is derived from an EMBL/GenBank/DDBJ whole genome shotgun (WGS) entry which is preliminary data.</text>
</comment>
<dbReference type="AlphaFoldDB" id="A0A660LFQ4"/>
<dbReference type="NCBIfam" id="TIGR00377">
    <property type="entry name" value="ant_ant_sig"/>
    <property type="match status" value="1"/>
</dbReference>
<keyword evidence="5" id="KW-1185">Reference proteome</keyword>
<dbReference type="Pfam" id="PF01740">
    <property type="entry name" value="STAS"/>
    <property type="match status" value="1"/>
</dbReference>
<dbReference type="PANTHER" id="PTHR33495">
    <property type="entry name" value="ANTI-SIGMA FACTOR ANTAGONIST TM_1081-RELATED-RELATED"/>
    <property type="match status" value="1"/>
</dbReference>
<evidence type="ECO:0000256" key="2">
    <source>
        <dbReference type="RuleBase" id="RU003749"/>
    </source>
</evidence>
<evidence type="ECO:0000313" key="4">
    <source>
        <dbReference type="EMBL" id="RKQ93922.1"/>
    </source>
</evidence>
<dbReference type="InterPro" id="IPR003658">
    <property type="entry name" value="Anti-sigma_ant"/>
</dbReference>
<reference evidence="4 5" key="1">
    <citation type="submission" date="2018-10" db="EMBL/GenBank/DDBJ databases">
        <title>Genomic Encyclopedia of Archaeal and Bacterial Type Strains, Phase II (KMG-II): from individual species to whole genera.</title>
        <authorList>
            <person name="Goeker M."/>
        </authorList>
    </citation>
    <scope>NUCLEOTIDE SEQUENCE [LARGE SCALE GENOMIC DNA]</scope>
    <source>
        <strain evidence="4 5">DSM 14954</strain>
    </source>
</reference>
<feature type="domain" description="STAS" evidence="3">
    <location>
        <begin position="10"/>
        <end position="111"/>
    </location>
</feature>
<dbReference type="GO" id="GO:0043856">
    <property type="term" value="F:anti-sigma factor antagonist activity"/>
    <property type="evidence" value="ECO:0007669"/>
    <property type="project" value="InterPro"/>
</dbReference>
<dbReference type="InterPro" id="IPR036513">
    <property type="entry name" value="STAS_dom_sf"/>
</dbReference>
<proteinExistence type="inferred from homology"/>
<dbReference type="CDD" id="cd07043">
    <property type="entry name" value="STAS_anti-anti-sigma_factors"/>
    <property type="match status" value="1"/>
</dbReference>
<sequence length="111" mass="12429">MSEEFAPKPFHCAVDVREDAAFVRPEGDLDMSTASEVEAVMRTAFDAGVKRLVVDLRGLYFMDSTGLTLLTRWNNASNRDGFALVLIPGHERIQRLFTLTGLHEYFTFTAG</sequence>
<protein>
    <recommendedName>
        <fullName evidence="2">Anti-sigma factor antagonist</fullName>
    </recommendedName>
</protein>
<comment type="similarity">
    <text evidence="1 2">Belongs to the anti-sigma-factor antagonist family.</text>
</comment>
<evidence type="ECO:0000259" key="3">
    <source>
        <dbReference type="PROSITE" id="PS50801"/>
    </source>
</evidence>